<comment type="caution">
    <text evidence="1">The sequence shown here is derived from an EMBL/GenBank/DDBJ whole genome shotgun (WGS) entry which is preliminary data.</text>
</comment>
<dbReference type="RefSeq" id="WP_211278130.1">
    <property type="nucleotide sequence ID" value="NZ_MTSM01000091.1"/>
</dbReference>
<proteinExistence type="predicted"/>
<dbReference type="Proteomes" id="UP000191418">
    <property type="component" value="Unassembled WGS sequence"/>
</dbReference>
<sequence length="130" mass="15185">IVYKTPLMQTIKDNLDNPLLFQQVLNRTGKFAKTVDDNGTEFDNKVIRVFAVKADEVTDDYTTVGKLYKQREDGSRIVFEKLNDTNIIFNDKLENLNIEDFSEMINKKYYLELGNDLLKQWGFDLSEQGY</sequence>
<accession>A0A1V4T1H2</accession>
<dbReference type="EMBL" id="MTSM01000091">
    <property type="protein sequence ID" value="OPX54039.1"/>
    <property type="molecule type" value="Genomic_DNA"/>
</dbReference>
<name>A0A1V4T1H2_9GAMM</name>
<evidence type="ECO:0000313" key="2">
    <source>
        <dbReference type="Proteomes" id="UP000191418"/>
    </source>
</evidence>
<keyword evidence="2" id="KW-1185">Reference proteome</keyword>
<gene>
    <name evidence="1" type="ORF">BTE48_16330</name>
</gene>
<dbReference type="AlphaFoldDB" id="A0A1V4T1H2"/>
<evidence type="ECO:0000313" key="1">
    <source>
        <dbReference type="EMBL" id="OPX54039.1"/>
    </source>
</evidence>
<protein>
    <submittedName>
        <fullName evidence="1">Uncharacterized protein</fullName>
    </submittedName>
</protein>
<reference evidence="1 2" key="1">
    <citation type="submission" date="2017-01" db="EMBL/GenBank/DDBJ databases">
        <title>Genome Sequencing of a Marine Spirillum, Oceanospirillum multiglobuliferum ATCC 33336, from Japan.</title>
        <authorList>
            <person name="Carney J.G."/>
            <person name="Trachtenberg A.M."/>
            <person name="Rheaume B.A."/>
            <person name="Linnane J.D."/>
            <person name="Pitts N.L."/>
            <person name="Mykles D.L."/>
            <person name="Maclea K.S."/>
        </authorList>
    </citation>
    <scope>NUCLEOTIDE SEQUENCE [LARGE SCALE GENOMIC DNA]</scope>
    <source>
        <strain evidence="1 2">ATCC 33336</strain>
    </source>
</reference>
<feature type="non-terminal residue" evidence="1">
    <location>
        <position position="1"/>
    </location>
</feature>
<organism evidence="1 2">
    <name type="scientific">Oceanospirillum multiglobuliferum</name>
    <dbReference type="NCBI Taxonomy" id="64969"/>
    <lineage>
        <taxon>Bacteria</taxon>
        <taxon>Pseudomonadati</taxon>
        <taxon>Pseudomonadota</taxon>
        <taxon>Gammaproteobacteria</taxon>
        <taxon>Oceanospirillales</taxon>
        <taxon>Oceanospirillaceae</taxon>
        <taxon>Oceanospirillum</taxon>
    </lineage>
</organism>